<accession>A0AAV1H101</accession>
<evidence type="ECO:0000313" key="1">
    <source>
        <dbReference type="EMBL" id="CAJ1078353.1"/>
    </source>
</evidence>
<dbReference type="EMBL" id="OY660880">
    <property type="protein sequence ID" value="CAJ1078353.1"/>
    <property type="molecule type" value="Genomic_DNA"/>
</dbReference>
<dbReference type="AlphaFoldDB" id="A0AAV1H101"/>
<keyword evidence="2" id="KW-1185">Reference proteome</keyword>
<reference evidence="1" key="1">
    <citation type="submission" date="2023-08" db="EMBL/GenBank/DDBJ databases">
        <authorList>
            <person name="Alioto T."/>
            <person name="Alioto T."/>
            <person name="Gomez Garrido J."/>
        </authorList>
    </citation>
    <scope>NUCLEOTIDE SEQUENCE</scope>
</reference>
<evidence type="ECO:0000313" key="2">
    <source>
        <dbReference type="Proteomes" id="UP001178508"/>
    </source>
</evidence>
<name>A0AAV1H101_XYRNO</name>
<gene>
    <name evidence="1" type="ORF">XNOV1_A040919</name>
</gene>
<proteinExistence type="predicted"/>
<sequence>MNAACQVVKSTRCSASLRLQHLFQQLLLITLPIHDSAAGLLAVEVTTFCLWDKR</sequence>
<dbReference type="Proteomes" id="UP001178508">
    <property type="component" value="Chromosome 17"/>
</dbReference>
<protein>
    <submittedName>
        <fullName evidence="1">Uncharacterized protein</fullName>
    </submittedName>
</protein>
<organism evidence="1 2">
    <name type="scientific">Xyrichtys novacula</name>
    <name type="common">Pearly razorfish</name>
    <name type="synonym">Hemipteronotus novacula</name>
    <dbReference type="NCBI Taxonomy" id="13765"/>
    <lineage>
        <taxon>Eukaryota</taxon>
        <taxon>Metazoa</taxon>
        <taxon>Chordata</taxon>
        <taxon>Craniata</taxon>
        <taxon>Vertebrata</taxon>
        <taxon>Euteleostomi</taxon>
        <taxon>Actinopterygii</taxon>
        <taxon>Neopterygii</taxon>
        <taxon>Teleostei</taxon>
        <taxon>Neoteleostei</taxon>
        <taxon>Acanthomorphata</taxon>
        <taxon>Eupercaria</taxon>
        <taxon>Labriformes</taxon>
        <taxon>Labridae</taxon>
        <taxon>Xyrichtys</taxon>
    </lineage>
</organism>